<evidence type="ECO:0000313" key="6">
    <source>
        <dbReference type="EMBL" id="CAH0373410.1"/>
    </source>
</evidence>
<evidence type="ECO:0000256" key="4">
    <source>
        <dbReference type="PROSITE-ProRule" id="PRU00134"/>
    </source>
</evidence>
<reference evidence="6" key="1">
    <citation type="submission" date="2021-11" db="EMBL/GenBank/DDBJ databases">
        <authorList>
            <consortium name="Genoscope - CEA"/>
            <person name="William W."/>
        </authorList>
    </citation>
    <scope>NUCLEOTIDE SEQUENCE</scope>
</reference>
<sequence length="378" mass="42576">MILTNCAACAAPLAHNAPRCVRCWTRYCDATCQHDHWRRGHKQMCKKIHRGGNAEQYYADKKYKESVAVAAEACAEDTKGQTCYICTQALHWKTKEGLVRGCACRGTAGFAHVSCLAEQAKILLAEAEENNLDVKVQSERWVRWYKCSLCEQRYYGVVLCALGWACWKTYVDRPETDTARRSAMTQLGNGLSEAGQHEDELTVGEAELSMERRLGAPEARILDVQNNLATTYSMLGRREEAVSLQRDVHSGKIRLFGGSSKEAIIAAQNLVDTLMKLGHHEEALPLLLETIPKSQRVLGKDHEQTFKLQRMHAQILIGKDCASLDDLSLVVATLEDLDRRQRRTQGPDHPQRKMTQVCLDFARKRALLARKRALVRAL</sequence>
<keyword evidence="3" id="KW-0862">Zinc</keyword>
<dbReference type="Gene3D" id="6.10.140.2220">
    <property type="match status" value="1"/>
</dbReference>
<evidence type="ECO:0000256" key="3">
    <source>
        <dbReference type="ARBA" id="ARBA00022833"/>
    </source>
</evidence>
<dbReference type="Proteomes" id="UP000789595">
    <property type="component" value="Unassembled WGS sequence"/>
</dbReference>
<dbReference type="Gene3D" id="3.30.40.10">
    <property type="entry name" value="Zinc/RING finger domain, C3HC4 (zinc finger)"/>
    <property type="match status" value="1"/>
</dbReference>
<dbReference type="OrthoDB" id="10261027at2759"/>
<keyword evidence="2 4" id="KW-0863">Zinc-finger</keyword>
<accession>A0A8J2WMS5</accession>
<dbReference type="AlphaFoldDB" id="A0A8J2WMS5"/>
<name>A0A8J2WMS5_9STRA</name>
<organism evidence="6 7">
    <name type="scientific">Pelagomonas calceolata</name>
    <dbReference type="NCBI Taxonomy" id="35677"/>
    <lineage>
        <taxon>Eukaryota</taxon>
        <taxon>Sar</taxon>
        <taxon>Stramenopiles</taxon>
        <taxon>Ochrophyta</taxon>
        <taxon>Pelagophyceae</taxon>
        <taxon>Pelagomonadales</taxon>
        <taxon>Pelagomonadaceae</taxon>
        <taxon>Pelagomonas</taxon>
    </lineage>
</organism>
<dbReference type="InterPro" id="IPR011016">
    <property type="entry name" value="Znf_RING-CH"/>
</dbReference>
<dbReference type="SUPFAM" id="SSF144232">
    <property type="entry name" value="HIT/MYND zinc finger-like"/>
    <property type="match status" value="1"/>
</dbReference>
<evidence type="ECO:0000259" key="5">
    <source>
        <dbReference type="PROSITE" id="PS50865"/>
    </source>
</evidence>
<keyword evidence="1" id="KW-0479">Metal-binding</keyword>
<comment type="caution">
    <text evidence="6">The sequence shown here is derived from an EMBL/GenBank/DDBJ whole genome shotgun (WGS) entry which is preliminary data.</text>
</comment>
<dbReference type="PROSITE" id="PS50865">
    <property type="entry name" value="ZF_MYND_2"/>
    <property type="match status" value="1"/>
</dbReference>
<evidence type="ECO:0000313" key="7">
    <source>
        <dbReference type="Proteomes" id="UP000789595"/>
    </source>
</evidence>
<feature type="domain" description="MYND-type" evidence="5">
    <location>
        <begin position="6"/>
        <end position="45"/>
    </location>
</feature>
<evidence type="ECO:0000256" key="1">
    <source>
        <dbReference type="ARBA" id="ARBA00022723"/>
    </source>
</evidence>
<dbReference type="Pfam" id="PF13374">
    <property type="entry name" value="TPR_10"/>
    <property type="match status" value="2"/>
</dbReference>
<protein>
    <recommendedName>
        <fullName evidence="5">MYND-type domain-containing protein</fullName>
    </recommendedName>
</protein>
<proteinExistence type="predicted"/>
<gene>
    <name evidence="6" type="ORF">PECAL_4P06040</name>
</gene>
<dbReference type="Gene3D" id="1.25.40.10">
    <property type="entry name" value="Tetratricopeptide repeat domain"/>
    <property type="match status" value="1"/>
</dbReference>
<dbReference type="InterPro" id="IPR013083">
    <property type="entry name" value="Znf_RING/FYVE/PHD"/>
</dbReference>
<keyword evidence="7" id="KW-1185">Reference proteome</keyword>
<dbReference type="InterPro" id="IPR011990">
    <property type="entry name" value="TPR-like_helical_dom_sf"/>
</dbReference>
<dbReference type="Pfam" id="PF12906">
    <property type="entry name" value="RINGv"/>
    <property type="match status" value="1"/>
</dbReference>
<dbReference type="EMBL" id="CAKKNE010000004">
    <property type="protein sequence ID" value="CAH0373410.1"/>
    <property type="molecule type" value="Genomic_DNA"/>
</dbReference>
<dbReference type="SUPFAM" id="SSF48452">
    <property type="entry name" value="TPR-like"/>
    <property type="match status" value="1"/>
</dbReference>
<dbReference type="InterPro" id="IPR002893">
    <property type="entry name" value="Znf_MYND"/>
</dbReference>
<evidence type="ECO:0000256" key="2">
    <source>
        <dbReference type="ARBA" id="ARBA00022771"/>
    </source>
</evidence>
<dbReference type="GO" id="GO:0008270">
    <property type="term" value="F:zinc ion binding"/>
    <property type="evidence" value="ECO:0007669"/>
    <property type="project" value="UniProtKB-KW"/>
</dbReference>